<dbReference type="Gene3D" id="3.40.630.40">
    <property type="entry name" value="Zn-dependent exopeptidases"/>
    <property type="match status" value="1"/>
</dbReference>
<evidence type="ECO:0000313" key="6">
    <source>
        <dbReference type="Proteomes" id="UP000198417"/>
    </source>
</evidence>
<comment type="catalytic activity">
    <reaction evidence="1">
        <text>Hydrolyzes the link between N-acetylmuramoyl residues and L-amino acid residues in certain cell-wall glycopeptides.</text>
        <dbReference type="EC" id="3.5.1.28"/>
    </reaction>
</comment>
<name>A0A238W940_9RHOB</name>
<gene>
    <name evidence="5" type="ORF">SAMN06265370_104256</name>
</gene>
<evidence type="ECO:0000256" key="1">
    <source>
        <dbReference type="ARBA" id="ARBA00001561"/>
    </source>
</evidence>
<accession>A0A238W940</accession>
<dbReference type="EMBL" id="FZNN01000004">
    <property type="protein sequence ID" value="SNR42804.1"/>
    <property type="molecule type" value="Genomic_DNA"/>
</dbReference>
<dbReference type="Pfam" id="PF11741">
    <property type="entry name" value="AMIN"/>
    <property type="match status" value="1"/>
</dbReference>
<dbReference type="SUPFAM" id="SSF53187">
    <property type="entry name" value="Zn-dependent exopeptidases"/>
    <property type="match status" value="1"/>
</dbReference>
<sequence length="422" mass="45630">MDAKSGMTFENGEKQGHRVSMNRFLIILVFSVAVFTSSAKAQDLGGLARFLGGMVRDTWGGTELQLELSQGVPWRVFTLSDPDRLVVDFREVDWQDADPEAMRRSDNITALRFGSFRPGWSRLVAVLAGPMLVQEAEVRIVADSGKAELIVRLERADRAAFDARAGAPDDPRWDLPAVVGVRPEPRGQGPILVMIDPGHGGLDPGAEAEGASEADLMLTFARELREQLLRAGGFEVALTRDSDTFVSLEARVALAHAAGADVFVSLHADSIDEGVAHGATLYTLAKEASDAASSALAERHDRDDLLAGVDLSGSDDRVANVLIDLARLDNSPRSEAMARHLLTGIRDAVGKVHKHPLRHADFSVLKAADIPSVLIELGFLSTAGELRNLQDAEWRADMAAGILDGLQAWALEDEALEPLRRQ</sequence>
<protein>
    <recommendedName>
        <fullName evidence="2">N-acetylmuramoyl-L-alanine amidase</fullName>
        <ecNumber evidence="2">3.5.1.28</ecNumber>
    </recommendedName>
</protein>
<dbReference type="InterPro" id="IPR021731">
    <property type="entry name" value="AMIN_dom"/>
</dbReference>
<dbReference type="AlphaFoldDB" id="A0A238W940"/>
<evidence type="ECO:0000256" key="3">
    <source>
        <dbReference type="ARBA" id="ARBA00022801"/>
    </source>
</evidence>
<reference evidence="5 6" key="1">
    <citation type="submission" date="2017-06" db="EMBL/GenBank/DDBJ databases">
        <authorList>
            <person name="Kim H.J."/>
            <person name="Triplett B.A."/>
        </authorList>
    </citation>
    <scope>NUCLEOTIDE SEQUENCE [LARGE SCALE GENOMIC DNA]</scope>
    <source>
        <strain evidence="5 6">DSM 29052</strain>
    </source>
</reference>
<dbReference type="InterPro" id="IPR002508">
    <property type="entry name" value="MurNAc-LAA_cat"/>
</dbReference>
<dbReference type="Pfam" id="PF01520">
    <property type="entry name" value="Amidase_3"/>
    <property type="match status" value="1"/>
</dbReference>
<feature type="domain" description="MurNAc-LAA" evidence="4">
    <location>
        <begin position="252"/>
        <end position="407"/>
    </location>
</feature>
<dbReference type="GO" id="GO:0030288">
    <property type="term" value="C:outer membrane-bounded periplasmic space"/>
    <property type="evidence" value="ECO:0007669"/>
    <property type="project" value="TreeGrafter"/>
</dbReference>
<evidence type="ECO:0000313" key="5">
    <source>
        <dbReference type="EMBL" id="SNR42804.1"/>
    </source>
</evidence>
<keyword evidence="6" id="KW-1185">Reference proteome</keyword>
<organism evidence="5 6">
    <name type="scientific">Puniceibacterium sediminis</name>
    <dbReference type="NCBI Taxonomy" id="1608407"/>
    <lineage>
        <taxon>Bacteria</taxon>
        <taxon>Pseudomonadati</taxon>
        <taxon>Pseudomonadota</taxon>
        <taxon>Alphaproteobacteria</taxon>
        <taxon>Rhodobacterales</taxon>
        <taxon>Paracoccaceae</taxon>
        <taxon>Puniceibacterium</taxon>
    </lineage>
</organism>
<dbReference type="CDD" id="cd02696">
    <property type="entry name" value="MurNAc-LAA"/>
    <property type="match status" value="1"/>
</dbReference>
<dbReference type="EC" id="3.5.1.28" evidence="2"/>
<dbReference type="InterPro" id="IPR050695">
    <property type="entry name" value="N-acetylmuramoyl_amidase_3"/>
</dbReference>
<dbReference type="SMART" id="SM00646">
    <property type="entry name" value="Ami_3"/>
    <property type="match status" value="1"/>
</dbReference>
<dbReference type="PANTHER" id="PTHR30404">
    <property type="entry name" value="N-ACETYLMURAMOYL-L-ALANINE AMIDASE"/>
    <property type="match status" value="1"/>
</dbReference>
<dbReference type="Gene3D" id="2.60.40.3500">
    <property type="match status" value="1"/>
</dbReference>
<dbReference type="GO" id="GO:0008745">
    <property type="term" value="F:N-acetylmuramoyl-L-alanine amidase activity"/>
    <property type="evidence" value="ECO:0007669"/>
    <property type="project" value="UniProtKB-EC"/>
</dbReference>
<proteinExistence type="predicted"/>
<dbReference type="Proteomes" id="UP000198417">
    <property type="component" value="Unassembled WGS sequence"/>
</dbReference>
<evidence type="ECO:0000256" key="2">
    <source>
        <dbReference type="ARBA" id="ARBA00011901"/>
    </source>
</evidence>
<evidence type="ECO:0000259" key="4">
    <source>
        <dbReference type="SMART" id="SM00646"/>
    </source>
</evidence>
<dbReference type="GO" id="GO:0009253">
    <property type="term" value="P:peptidoglycan catabolic process"/>
    <property type="evidence" value="ECO:0007669"/>
    <property type="project" value="InterPro"/>
</dbReference>
<keyword evidence="3" id="KW-0378">Hydrolase</keyword>
<dbReference type="PANTHER" id="PTHR30404:SF0">
    <property type="entry name" value="N-ACETYLMURAMOYL-L-ALANINE AMIDASE AMIC"/>
    <property type="match status" value="1"/>
</dbReference>